<feature type="transmembrane region" description="Helical" evidence="5">
    <location>
        <begin position="147"/>
        <end position="169"/>
    </location>
</feature>
<dbReference type="GO" id="GO:0016020">
    <property type="term" value="C:membrane"/>
    <property type="evidence" value="ECO:0007669"/>
    <property type="project" value="UniProtKB-SubCell"/>
</dbReference>
<reference evidence="6 7" key="1">
    <citation type="submission" date="2019-01" db="EMBL/GenBank/DDBJ databases">
        <title>Genome sequencing of strain FW100M-8.</title>
        <authorList>
            <person name="Heo J."/>
            <person name="Kim S.-J."/>
            <person name="Kim J.-S."/>
            <person name="Hong S.-B."/>
            <person name="Kwon S.-W."/>
        </authorList>
    </citation>
    <scope>NUCLEOTIDE SEQUENCE [LARGE SCALE GENOMIC DNA]</scope>
    <source>
        <strain evidence="6 7">FW100M-8</strain>
    </source>
</reference>
<feature type="transmembrane region" description="Helical" evidence="5">
    <location>
        <begin position="115"/>
        <end position="135"/>
    </location>
</feature>
<dbReference type="Proteomes" id="UP000291259">
    <property type="component" value="Chromosome"/>
</dbReference>
<evidence type="ECO:0000256" key="3">
    <source>
        <dbReference type="ARBA" id="ARBA00022989"/>
    </source>
</evidence>
<feature type="transmembrane region" description="Helical" evidence="5">
    <location>
        <begin position="85"/>
        <end position="108"/>
    </location>
</feature>
<dbReference type="InterPro" id="IPR032808">
    <property type="entry name" value="DoxX"/>
</dbReference>
<dbReference type="OrthoDB" id="265224at2"/>
<evidence type="ECO:0000313" key="7">
    <source>
        <dbReference type="Proteomes" id="UP000291259"/>
    </source>
</evidence>
<feature type="transmembrane region" description="Helical" evidence="5">
    <location>
        <begin position="46"/>
        <end position="65"/>
    </location>
</feature>
<organism evidence="6 7">
    <name type="scientific">Agromyces protaetiae</name>
    <dbReference type="NCBI Taxonomy" id="2509455"/>
    <lineage>
        <taxon>Bacteria</taxon>
        <taxon>Bacillati</taxon>
        <taxon>Actinomycetota</taxon>
        <taxon>Actinomycetes</taxon>
        <taxon>Micrococcales</taxon>
        <taxon>Microbacteriaceae</taxon>
        <taxon>Agromyces</taxon>
    </lineage>
</organism>
<dbReference type="RefSeq" id="WP_129191468.1">
    <property type="nucleotide sequence ID" value="NZ_CP035491.1"/>
</dbReference>
<gene>
    <name evidence="6" type="ORF">ET445_11770</name>
</gene>
<evidence type="ECO:0000256" key="2">
    <source>
        <dbReference type="ARBA" id="ARBA00022692"/>
    </source>
</evidence>
<dbReference type="AlphaFoldDB" id="A0A4P6FTM9"/>
<evidence type="ECO:0000256" key="1">
    <source>
        <dbReference type="ARBA" id="ARBA00004141"/>
    </source>
</evidence>
<keyword evidence="7" id="KW-1185">Reference proteome</keyword>
<dbReference type="KEGG" id="agf:ET445_11770"/>
<accession>A0A4P6FTM9</accession>
<evidence type="ECO:0000256" key="4">
    <source>
        <dbReference type="ARBA" id="ARBA00023136"/>
    </source>
</evidence>
<keyword evidence="4 5" id="KW-0472">Membrane</keyword>
<evidence type="ECO:0000256" key="5">
    <source>
        <dbReference type="SAM" id="Phobius"/>
    </source>
</evidence>
<evidence type="ECO:0000313" key="6">
    <source>
        <dbReference type="EMBL" id="QAY73918.1"/>
    </source>
</evidence>
<comment type="subcellular location">
    <subcellularLocation>
        <location evidence="1">Membrane</location>
        <topology evidence="1">Multi-pass membrane protein</topology>
    </subcellularLocation>
</comment>
<sequence length="175" mass="18119">MSSVPAAPGIQPVGLPPVPAVTFGIFDRLRAAEAGLKTFLEKWSVGALRVSLGLVFVVFGALKFIPGASPLESLVEQTWGVLTFGIVGGQLALILTAIIETTAGVLLVSGKFARVGLVVLALAFVGILSPIAFFPGELFTETGPTLLGQYIVKNVVLIAAALVVASKVLRGPARR</sequence>
<dbReference type="Pfam" id="PF07681">
    <property type="entry name" value="DoxX"/>
    <property type="match status" value="1"/>
</dbReference>
<keyword evidence="3 5" id="KW-1133">Transmembrane helix</keyword>
<proteinExistence type="predicted"/>
<keyword evidence="2 5" id="KW-0812">Transmembrane</keyword>
<name>A0A4P6FTM9_9MICO</name>
<dbReference type="EMBL" id="CP035491">
    <property type="protein sequence ID" value="QAY73918.1"/>
    <property type="molecule type" value="Genomic_DNA"/>
</dbReference>
<protein>
    <submittedName>
        <fullName evidence="6">DoxX family membrane protein</fullName>
    </submittedName>
</protein>